<proteinExistence type="predicted"/>
<comment type="caution">
    <text evidence="1">The sequence shown here is derived from an EMBL/GenBank/DDBJ whole genome shotgun (WGS) entry which is preliminary data.</text>
</comment>
<reference evidence="1" key="1">
    <citation type="submission" date="2023-07" db="EMBL/GenBank/DDBJ databases">
        <title>A collection of bacterial strains from the Burkholderia cepacia Research Laboratory and Repository.</title>
        <authorList>
            <person name="Lipuma J."/>
            <person name="Spilker T."/>
            <person name="Caverly L."/>
        </authorList>
    </citation>
    <scope>NUCLEOTIDE SEQUENCE</scope>
    <source>
        <strain evidence="1">AU44979</strain>
    </source>
</reference>
<gene>
    <name evidence="1" type="ORF">QZM56_25405</name>
</gene>
<dbReference type="RefSeq" id="WP_175843993.1">
    <property type="nucleotide sequence ID" value="NZ_JAUJQS010000021.1"/>
</dbReference>
<dbReference type="AlphaFoldDB" id="A0AAP4R6E5"/>
<sequence>MKPPFKKTAIHAAMESPQVGLPGASRVTFIVAPIPKKIFKPGPFRLSKISDEYPYLSHLLNAIVQEKIRELPDFSDDRNIAVMSDIGGEHEAARFVTYSFLFLAYNKVGPFEEKVKALREKYGLLTPYGEFAYKRLRSGAKSRALGEYLEIVDSYIHGAVITIAIDTNIKTVFGKERKQVHPIVTEQLESQGLGIWTGPAAERVLRVTHIIAAFSELLTYENQGLFWYCDNDQINDDGKKRSFKHTQQILDRALNMYLTHKLDKLGMGKSFDGKSHLDDLLSVPDLAAGVVQDLLFQHETGNDVPGGDEKMMVMRWIATPAKHLAKINVQITRMNNGEIGCGSIDMTVPQ</sequence>
<protein>
    <submittedName>
        <fullName evidence="1">Uncharacterized protein</fullName>
    </submittedName>
</protein>
<accession>A0AAP4R6E5</accession>
<dbReference type="EMBL" id="JAUJQS010000021">
    <property type="protein sequence ID" value="MDN7567851.1"/>
    <property type="molecule type" value="Genomic_DNA"/>
</dbReference>
<evidence type="ECO:0000313" key="1">
    <source>
        <dbReference type="EMBL" id="MDN7567851.1"/>
    </source>
</evidence>
<dbReference type="Proteomes" id="UP001172109">
    <property type="component" value="Unassembled WGS sequence"/>
</dbReference>
<name>A0AAP4R6E5_9BURK</name>
<organism evidence="1 2">
    <name type="scientific">Burkholderia contaminans</name>
    <dbReference type="NCBI Taxonomy" id="488447"/>
    <lineage>
        <taxon>Bacteria</taxon>
        <taxon>Pseudomonadati</taxon>
        <taxon>Pseudomonadota</taxon>
        <taxon>Betaproteobacteria</taxon>
        <taxon>Burkholderiales</taxon>
        <taxon>Burkholderiaceae</taxon>
        <taxon>Burkholderia</taxon>
        <taxon>Burkholderia cepacia complex</taxon>
    </lineage>
</organism>
<evidence type="ECO:0000313" key="2">
    <source>
        <dbReference type="Proteomes" id="UP001172109"/>
    </source>
</evidence>